<feature type="domain" description="Roc" evidence="24">
    <location>
        <begin position="1773"/>
        <end position="2025"/>
    </location>
</feature>
<keyword evidence="7" id="KW-0723">Serine/threonine-protein kinase</keyword>
<evidence type="ECO:0000256" key="21">
    <source>
        <dbReference type="SAM" id="MobiDB-lite"/>
    </source>
</evidence>
<dbReference type="SMART" id="SM00220">
    <property type="entry name" value="S_TKc"/>
    <property type="match status" value="1"/>
</dbReference>
<dbReference type="Gene3D" id="1.25.40.20">
    <property type="entry name" value="Ankyrin repeat-containing domain"/>
    <property type="match status" value="4"/>
</dbReference>
<feature type="compositionally biased region" description="Polar residues" evidence="21">
    <location>
        <begin position="1408"/>
        <end position="1419"/>
    </location>
</feature>
<evidence type="ECO:0000313" key="26">
    <source>
        <dbReference type="RefSeq" id="XP_035665897.1"/>
    </source>
</evidence>
<dbReference type="PROSITE" id="PS00108">
    <property type="entry name" value="PROTEIN_KINASE_ST"/>
    <property type="match status" value="1"/>
</dbReference>
<keyword evidence="8" id="KW-0808">Transferase</keyword>
<dbReference type="InterPro" id="IPR011029">
    <property type="entry name" value="DEATH-like_dom_sf"/>
</dbReference>
<proteinExistence type="predicted"/>
<dbReference type="CDD" id="cd08782">
    <property type="entry name" value="Death_DAPK1"/>
    <property type="match status" value="1"/>
</dbReference>
<feature type="compositionally biased region" description="Polar residues" evidence="21">
    <location>
        <begin position="1231"/>
        <end position="1242"/>
    </location>
</feature>
<feature type="domain" description="Protein kinase" evidence="22">
    <location>
        <begin position="18"/>
        <end position="278"/>
    </location>
</feature>
<reference evidence="26" key="2">
    <citation type="submission" date="2025-08" db="UniProtKB">
        <authorList>
            <consortium name="RefSeq"/>
        </authorList>
    </citation>
    <scope>IDENTIFICATION</scope>
    <source>
        <strain evidence="26">S238N-H82</strain>
        <tissue evidence="26">Testes</tissue>
    </source>
</reference>
<dbReference type="SUPFAM" id="SSF48403">
    <property type="entry name" value="Ankyrin repeat"/>
    <property type="match status" value="2"/>
</dbReference>
<evidence type="ECO:0000256" key="11">
    <source>
        <dbReference type="ARBA" id="ARBA00022777"/>
    </source>
</evidence>
<keyword evidence="9" id="KW-0677">Repeat</keyword>
<dbReference type="InterPro" id="IPR027417">
    <property type="entry name" value="P-loop_NTPase"/>
</dbReference>
<dbReference type="PROSITE" id="PS50297">
    <property type="entry name" value="ANK_REP_REGION"/>
    <property type="match status" value="4"/>
</dbReference>
<dbReference type="EC" id="2.7.11.1" evidence="4"/>
<dbReference type="KEGG" id="bfo:118409135"/>
<evidence type="ECO:0000256" key="3">
    <source>
        <dbReference type="ARBA" id="ARBA00004552"/>
    </source>
</evidence>
<feature type="compositionally biased region" description="Polar residues" evidence="21">
    <location>
        <begin position="1454"/>
        <end position="1468"/>
    </location>
</feature>
<dbReference type="SUPFAM" id="SSF56112">
    <property type="entry name" value="Protein kinase-like (PK-like)"/>
    <property type="match status" value="1"/>
</dbReference>
<feature type="region of interest" description="Disordered" evidence="21">
    <location>
        <begin position="483"/>
        <end position="503"/>
    </location>
</feature>
<evidence type="ECO:0000256" key="5">
    <source>
        <dbReference type="ARBA" id="ARBA00017042"/>
    </source>
</evidence>
<dbReference type="InterPro" id="IPR036770">
    <property type="entry name" value="Ankyrin_rpt-contain_sf"/>
</dbReference>
<organism evidence="25 26">
    <name type="scientific">Branchiostoma floridae</name>
    <name type="common">Florida lancelet</name>
    <name type="synonym">Amphioxus</name>
    <dbReference type="NCBI Taxonomy" id="7739"/>
    <lineage>
        <taxon>Eukaryota</taxon>
        <taxon>Metazoa</taxon>
        <taxon>Chordata</taxon>
        <taxon>Cephalochordata</taxon>
        <taxon>Leptocardii</taxon>
        <taxon>Amphioxiformes</taxon>
        <taxon>Branchiostomatidae</taxon>
        <taxon>Branchiostoma</taxon>
    </lineage>
</organism>
<dbReference type="Pfam" id="PF00023">
    <property type="entry name" value="Ank"/>
    <property type="match status" value="1"/>
</dbReference>
<keyword evidence="25" id="KW-1185">Reference proteome</keyword>
<dbReference type="Gene3D" id="3.40.50.300">
    <property type="entry name" value="P-loop containing nucleotide triphosphate hydrolases"/>
    <property type="match status" value="1"/>
</dbReference>
<dbReference type="PROSITE" id="PS50088">
    <property type="entry name" value="ANK_REPEAT"/>
    <property type="match status" value="4"/>
</dbReference>
<keyword evidence="13" id="KW-0770">Synapse</keyword>
<dbReference type="RefSeq" id="XP_035665897.1">
    <property type="nucleotide sequence ID" value="XM_035810004.1"/>
</dbReference>
<dbReference type="InterPro" id="IPR000488">
    <property type="entry name" value="Death_dom"/>
</dbReference>
<evidence type="ECO:0000256" key="13">
    <source>
        <dbReference type="ARBA" id="ARBA00023018"/>
    </source>
</evidence>
<dbReference type="Proteomes" id="UP000001554">
    <property type="component" value="Chromosome 2"/>
</dbReference>
<evidence type="ECO:0000313" key="25">
    <source>
        <dbReference type="Proteomes" id="UP000001554"/>
    </source>
</evidence>
<dbReference type="Gene3D" id="1.10.533.10">
    <property type="entry name" value="Death Domain, Fas"/>
    <property type="match status" value="1"/>
</dbReference>
<accession>A0A9J7HXP0</accession>
<evidence type="ECO:0000259" key="23">
    <source>
        <dbReference type="PROSITE" id="PS50017"/>
    </source>
</evidence>
<dbReference type="PROSITE" id="PS50011">
    <property type="entry name" value="PROTEIN_KINASE_DOM"/>
    <property type="match status" value="1"/>
</dbReference>
<feature type="region of interest" description="Disordered" evidence="21">
    <location>
        <begin position="1406"/>
        <end position="1514"/>
    </location>
</feature>
<evidence type="ECO:0000256" key="18">
    <source>
        <dbReference type="PROSITE-ProRule" id="PRU00023"/>
    </source>
</evidence>
<evidence type="ECO:0000256" key="19">
    <source>
        <dbReference type="PROSITE-ProRule" id="PRU10141"/>
    </source>
</evidence>
<dbReference type="PANTHER" id="PTHR24342:SF14">
    <property type="entry name" value="DEATH-ASSOCIATED PROTEIN KINASE DAPK-1"/>
    <property type="match status" value="1"/>
</dbReference>
<feature type="region of interest" description="Disordered" evidence="21">
    <location>
        <begin position="1209"/>
        <end position="1245"/>
    </location>
</feature>
<dbReference type="Pfam" id="PF09727">
    <property type="entry name" value="CortBP2"/>
    <property type="match status" value="1"/>
</dbReference>
<dbReference type="SMART" id="SM00248">
    <property type="entry name" value="ANK"/>
    <property type="match status" value="7"/>
</dbReference>
<evidence type="ECO:0000256" key="16">
    <source>
        <dbReference type="ARBA" id="ARBA00044742"/>
    </source>
</evidence>
<feature type="region of interest" description="Disordered" evidence="21">
    <location>
        <begin position="982"/>
        <end position="1004"/>
    </location>
</feature>
<dbReference type="InterPro" id="IPR000719">
    <property type="entry name" value="Prot_kinase_dom"/>
</dbReference>
<dbReference type="GO" id="GO:0005938">
    <property type="term" value="C:cell cortex"/>
    <property type="evidence" value="ECO:0007669"/>
    <property type="project" value="UniProtKB-SubCell"/>
</dbReference>
<keyword evidence="6" id="KW-0488">Methylation</keyword>
<comment type="cofactor">
    <cofactor evidence="1">
        <name>Mg(2+)</name>
        <dbReference type="ChEBI" id="CHEBI:18420"/>
    </cofactor>
</comment>
<evidence type="ECO:0000256" key="9">
    <source>
        <dbReference type="ARBA" id="ARBA00022737"/>
    </source>
</evidence>
<dbReference type="SUPFAM" id="SSF47986">
    <property type="entry name" value="DEATH domain"/>
    <property type="match status" value="1"/>
</dbReference>
<keyword evidence="10 19" id="KW-0547">Nucleotide-binding</keyword>
<evidence type="ECO:0000256" key="1">
    <source>
        <dbReference type="ARBA" id="ARBA00001946"/>
    </source>
</evidence>
<evidence type="ECO:0000256" key="6">
    <source>
        <dbReference type="ARBA" id="ARBA00022481"/>
    </source>
</evidence>
<evidence type="ECO:0000256" key="2">
    <source>
        <dbReference type="ARBA" id="ARBA00004544"/>
    </source>
</evidence>
<feature type="domain" description="Death" evidence="23">
    <location>
        <begin position="2382"/>
        <end position="2462"/>
    </location>
</feature>
<dbReference type="SUPFAM" id="SSF52540">
    <property type="entry name" value="P-loop containing nucleoside triphosphate hydrolases"/>
    <property type="match status" value="1"/>
</dbReference>
<dbReference type="SMART" id="SM00005">
    <property type="entry name" value="DEATH"/>
    <property type="match status" value="1"/>
</dbReference>
<feature type="compositionally biased region" description="Polar residues" evidence="21">
    <location>
        <begin position="1852"/>
        <end position="1863"/>
    </location>
</feature>
<dbReference type="GO" id="GO:0035556">
    <property type="term" value="P:intracellular signal transduction"/>
    <property type="evidence" value="ECO:0000318"/>
    <property type="project" value="GO_Central"/>
</dbReference>
<dbReference type="GO" id="GO:0043197">
    <property type="term" value="C:dendritic spine"/>
    <property type="evidence" value="ECO:0007669"/>
    <property type="project" value="UniProtKB-SubCell"/>
</dbReference>
<dbReference type="GeneID" id="118409135"/>
<dbReference type="Pfam" id="PF00069">
    <property type="entry name" value="Pkinase"/>
    <property type="match status" value="1"/>
</dbReference>
<evidence type="ECO:0000256" key="20">
    <source>
        <dbReference type="SAM" id="Coils"/>
    </source>
</evidence>
<dbReference type="InterPro" id="IPR011009">
    <property type="entry name" value="Kinase-like_dom_sf"/>
</dbReference>
<comment type="function">
    <text evidence="16">Regulates the dendritic spine distribution of CTTN/cortactin in hippocampal neurons, and thus controls dendritic spinogenesis and dendritic spine maintenance. Associates with the striatin-interacting phosphatase and kinase (STRIPAK) core complex to regulate dendritic spine distribution of the STRIPAK complex in hippocampal neurons.</text>
</comment>
<dbReference type="InterPro" id="IPR019131">
    <property type="entry name" value="Cortactin-binding_p2_N"/>
</dbReference>
<sequence length="2490" mass="280093">MSDTESSPYRHEPVEDWYIVGEEIGSGHFAVVKKVVCKRSGTEFAAKFIRKKRASTSRRGARREDIEREISILQELNHVNIIKLYDIFEDKQDVTLILELVSGGELFDFIAERDVLHESEATAFIAQVLEGLAHMHLKNIAHLDLKPENILLTNRAQAIIKLIDFGISRRIEDGKNEIQMLGTPEFVAPEVIAYEPLGLYTDMWAVGVITYILLSGCSPFLGDNKQETFANICAVDFSFDDEFFGNTSDLAKDFIRTLLVKHPGRRASVTDCLSHPWIKPINDRQKEERKEAKTNLERFKTFNARRKWKQSLKVVSLCNRLSRSIKNRNNMNGEETQEEDEEESFVLRTLFHCIEDSNLGGIRHLLQSLTSFDINQANKHGETGLHLAAGYGHMDILKFLKEQGAKMDIKDKHGDNAVYWAARQGQVEAIKFLKDYCPLDIQDKSGETPLHVAARYGHADVVEYLCSLGVNMNLQDKPLDLPGSAATIKRKPKAQGGSPPKEELMGQMEQLGRTDLIRLVSLLEQELGERDKTIRILKSQEKSQSEVIENRYGISDPFAALQRDAKSLREPQDVTPVHANSAHHLEGLIEQQKITHQKMVGQLMTTEKRHRKVVQELEDEKRKFQQFKTQAEDITFLLENERERLRNQLEHAVEEAKRKEKDHDKTTKLLKEDLTKLKSFSLTLVNERKKHLNKLAEGQMKIEELGQLVDDDHMQVEDLRIALEEERRRNGELQAKLDHHILTGEVSMVDALKLQVKEMEKTGQKLVKTEQTEQKLREQLVHEGNKVKVLTAEVEILKKQIEELESVEETLHKSQSECRDLKEKMKESENVNSSLEIKVTKLENTLQGMMVEENKNGINGTSKDVASNGEKEDQAKKLNSELMGEVKALKKQLDELKVVKQRWDEAEEECTKLKKKLASEEKLSKELSGKLDELGAEVCSLKEVVESAGKKDSAHNKLTGKLKQEQEKVKELTEEIKRLKKELESTETVSSKTGDKGKTGTPSREIDQLKAKLKDQQAKAKLLNSEVNTLRKRVEKHKDTELMLVQTEAECRELKVKLAQEEKMQRDPNSALVQLRDRLNEEQERVKELTGKLNAEDKEVETLKLKLSEIQENVDKYETLQKTSKKADLDLKLAKARLTEEQTKSKLLNSEVSTLKKRMLKNEVTEQNLSKAEDEIKELRGKLLTQESATRELSAIIDNLRIRIKELEKSGPQGAPAPEEVRGAVGRPTRVSAQTQTDSPAVSPTLFDVEGDVSLLGMIRKSVTKAADRKMGDQVEEYLDRREFLDRRSDLAETLRLRAQAKRDSGIDVSPENSVVSDGEDQRGAQTPSPSPTSAAKPVGRFRITPTTSGGTVITPIQSPPGSGPTSPVGSRPGTPVGATTMGSVSKAVFKFTTDAQSGKAQLKSYGSMYTSPDSTINIKLSPGYADEDSTAQPQQQQQQQQQQKTKQGAKVKSQLTVTPANQPQSSDEAAKPASGSKKPSLIPRFVSTPGKGNAQKSTETSNQKDPPTTRKVESRIKTQMLKLQMQSQSYSGRERSFEKKLLIGGKVADNKYCIYDEELCYARVWTKIAVTGKGCLIQSRISVTDLLASLLQMWRNYTEDGETALHCAAWHGYSNVAQPLISSNCNLNTRNKVRTPQDYYEKQKVGNDHREAYLCRVGAKVNLADKKGDTALHEACKEGCLPVVLALYMANCELNRPNLDGMTPLHTAAQYGHIEVVRSLCLAGCELQHKNMKGVTAEVVAVANGHDDISELLGRLRMEQSRETYVNQLLPTDTLMTRVKIKLFGHSTVGKTSLIEALKCGYLKGLFRRRRSSSNAIGYSSSSSHPKKGFGSKDNGFASRSLNLDPRATPPHQSKTRTQFESTRGIHVQQATIPGVGEFSIWEFSGQIQYFATYEHFIWDISAIHIVVFSLKDTYETQMEQVCYWLNFIHTVSAEKEPIGFAAVPVHKPTVLLVATHADIVNSPRAFSGEYVSGVGSVVFHEMKNKFGHLFDMVERLFVLDTNASQSRDMKLLRTTLAELRTKACQAQLRMTDLCQHLVTTLPFWRRMFSTFPVLTWQQFLDGVHRDLNPLVSQDHLREITQQLHCLGEVVCFETDVLQDLIVIDPKWLCTSLIGQLLSHDSMDQSCLAGCFSFSHVQLYFPETDAVDIFQLLEAMDMCTHSPRGGMYEFPCVIHGEPVHNLWEVGEGARRNLVYGGVRMLAPGQVCPLPEGLFPRLQVCLRRCYQMETEEQQEPVILWYRGAKCNIGRAEAMISLSDDGKALEVVVRGLSDSRKETFRILEELMGIVYQVLSDVYPGLFLVKHVLSPSQLKSHDANITSYSFASILASQGEDNTLKPNDDRGVEESFSDVFCFGSEEVFSRASVGRDIHVSYLSTHTRRELCRMLDPPDPMGRDWCLLAISLGLMESLPQLDTSSSPQGSPTDRTLQLWGSRESSTIGTLLDCLKTLGRKDVVDVIMSEAPLFVHQSWDSATDFNAKSFNSLNTVASR</sequence>
<feature type="coiled-coil region" evidence="20">
    <location>
        <begin position="603"/>
        <end position="666"/>
    </location>
</feature>
<keyword evidence="12 19" id="KW-0067">ATP-binding</keyword>
<dbReference type="PROSITE" id="PS00107">
    <property type="entry name" value="PROTEIN_KINASE_ATP"/>
    <property type="match status" value="1"/>
</dbReference>
<dbReference type="PROSITE" id="PS50017">
    <property type="entry name" value="DEATH_DOMAIN"/>
    <property type="match status" value="1"/>
</dbReference>
<evidence type="ECO:0000256" key="7">
    <source>
        <dbReference type="ARBA" id="ARBA00022527"/>
    </source>
</evidence>
<dbReference type="GO" id="GO:0005525">
    <property type="term" value="F:GTP binding"/>
    <property type="evidence" value="ECO:0007669"/>
    <property type="project" value="UniProtKB-KW"/>
</dbReference>
<dbReference type="Gene3D" id="1.10.510.10">
    <property type="entry name" value="Transferase(Phosphotransferase) domain 1"/>
    <property type="match status" value="1"/>
</dbReference>
<dbReference type="FunFam" id="3.30.200.20:FF:000042">
    <property type="entry name" value="Aurora kinase A"/>
    <property type="match status" value="1"/>
</dbReference>
<dbReference type="PANTHER" id="PTHR24342">
    <property type="entry name" value="SERINE/THREONINE-PROTEIN KINASE 17"/>
    <property type="match status" value="1"/>
</dbReference>
<dbReference type="GO" id="GO:0043065">
    <property type="term" value="P:positive regulation of apoptotic process"/>
    <property type="evidence" value="ECO:0000318"/>
    <property type="project" value="GO_Central"/>
</dbReference>
<dbReference type="Pfam" id="PF00531">
    <property type="entry name" value="Death"/>
    <property type="match status" value="1"/>
</dbReference>
<evidence type="ECO:0000259" key="24">
    <source>
        <dbReference type="PROSITE" id="PS51424"/>
    </source>
</evidence>
<feature type="repeat" description="ANK" evidence="18">
    <location>
        <begin position="380"/>
        <end position="412"/>
    </location>
</feature>
<evidence type="ECO:0000256" key="10">
    <source>
        <dbReference type="ARBA" id="ARBA00022741"/>
    </source>
</evidence>
<keyword evidence="14 20" id="KW-0175">Coiled coil</keyword>
<dbReference type="GO" id="GO:0005634">
    <property type="term" value="C:nucleus"/>
    <property type="evidence" value="ECO:0000318"/>
    <property type="project" value="GO_Central"/>
</dbReference>
<feature type="binding site" evidence="19">
    <location>
        <position position="51"/>
    </location>
    <ligand>
        <name>ATP</name>
        <dbReference type="ChEBI" id="CHEBI:30616"/>
    </ligand>
</feature>
<keyword evidence="15" id="KW-0966">Cell projection</keyword>
<evidence type="ECO:0000256" key="12">
    <source>
        <dbReference type="ARBA" id="ARBA00022840"/>
    </source>
</evidence>
<dbReference type="InterPro" id="IPR002110">
    <property type="entry name" value="Ankyrin_rpt"/>
</dbReference>
<evidence type="ECO:0000259" key="22">
    <source>
        <dbReference type="PROSITE" id="PS50011"/>
    </source>
</evidence>
<dbReference type="OrthoDB" id="504170at2759"/>
<evidence type="ECO:0000256" key="8">
    <source>
        <dbReference type="ARBA" id="ARBA00022679"/>
    </source>
</evidence>
<dbReference type="Pfam" id="PF12796">
    <property type="entry name" value="Ank_2"/>
    <property type="match status" value="2"/>
</dbReference>
<feature type="repeat" description="ANK" evidence="18">
    <location>
        <begin position="1601"/>
        <end position="1633"/>
    </location>
</feature>
<dbReference type="GO" id="GO:0005524">
    <property type="term" value="F:ATP binding"/>
    <property type="evidence" value="ECO:0007669"/>
    <property type="project" value="UniProtKB-UniRule"/>
</dbReference>
<reference evidence="25" key="1">
    <citation type="journal article" date="2020" name="Nat. Ecol. Evol.">
        <title>Deeply conserved synteny resolves early events in vertebrate evolution.</title>
        <authorList>
            <person name="Simakov O."/>
            <person name="Marletaz F."/>
            <person name="Yue J.X."/>
            <person name="O'Connell B."/>
            <person name="Jenkins J."/>
            <person name="Brandt A."/>
            <person name="Calef R."/>
            <person name="Tung C.H."/>
            <person name="Huang T.K."/>
            <person name="Schmutz J."/>
            <person name="Satoh N."/>
            <person name="Yu J.K."/>
            <person name="Putnam N.H."/>
            <person name="Green R.E."/>
            <person name="Rokhsar D.S."/>
        </authorList>
    </citation>
    <scope>NUCLEOTIDE SEQUENCE [LARGE SCALE GENOMIC DNA]</scope>
    <source>
        <strain evidence="25">S238N-H82</strain>
    </source>
</reference>
<evidence type="ECO:0000256" key="14">
    <source>
        <dbReference type="ARBA" id="ARBA00023054"/>
    </source>
</evidence>
<dbReference type="GO" id="GO:0004674">
    <property type="term" value="F:protein serine/threonine kinase activity"/>
    <property type="evidence" value="ECO:0000318"/>
    <property type="project" value="GO_Central"/>
</dbReference>
<feature type="repeat" description="ANK" evidence="18">
    <location>
        <begin position="1701"/>
        <end position="1733"/>
    </location>
</feature>
<dbReference type="PROSITE" id="PS51424">
    <property type="entry name" value="ROC"/>
    <property type="match status" value="1"/>
</dbReference>
<keyword evidence="18" id="KW-0040">ANK repeat</keyword>
<comment type="subcellular location">
    <subcellularLocation>
        <location evidence="3">Cell projection</location>
        <location evidence="3">Dendritic spine</location>
    </subcellularLocation>
    <subcellularLocation>
        <location evidence="2">Cytoplasm</location>
        <location evidence="2">Cell cortex</location>
    </subcellularLocation>
</comment>
<feature type="compositionally biased region" description="Low complexity" evidence="21">
    <location>
        <begin position="1364"/>
        <end position="1376"/>
    </location>
</feature>
<feature type="compositionally biased region" description="Polar residues" evidence="21">
    <location>
        <begin position="1495"/>
        <end position="1507"/>
    </location>
</feature>
<dbReference type="GO" id="GO:0071345">
    <property type="term" value="P:cellular response to cytokine stimulus"/>
    <property type="evidence" value="ECO:0007669"/>
    <property type="project" value="UniProtKB-ARBA"/>
</dbReference>
<feature type="repeat" description="ANK" evidence="18">
    <location>
        <begin position="445"/>
        <end position="477"/>
    </location>
</feature>
<keyword evidence="11" id="KW-0418">Kinase</keyword>
<dbReference type="GO" id="GO:0045087">
    <property type="term" value="P:innate immune response"/>
    <property type="evidence" value="ECO:0007669"/>
    <property type="project" value="UniProtKB-ARBA"/>
</dbReference>
<name>A0A9J7HXP0_BRAFL</name>
<protein>
    <recommendedName>
        <fullName evidence="5">Cortactin-binding protein 2</fullName>
        <ecNumber evidence="4">2.7.11.1</ecNumber>
    </recommendedName>
</protein>
<dbReference type="FunFam" id="1.10.510.10:FF:000594">
    <property type="entry name" value="Myosin light chain kinase isoform-III"/>
    <property type="match status" value="1"/>
</dbReference>
<dbReference type="InterPro" id="IPR008271">
    <property type="entry name" value="Ser/Thr_kinase_AS"/>
</dbReference>
<comment type="subunit">
    <text evidence="17">Interacts with CTTN/cortactin SH3 domain. Interacts with STRN, STRN4/zinedin and MOB4/phocein; this interactions mediate the association with the STRIPAK core complex and may regulate dendritic spine distribution of the STRIPAK complex in hippocampal neurons. Activation of glutamate receptors weakens the interaction with STRN and STRN4.</text>
</comment>
<dbReference type="InterPro" id="IPR017441">
    <property type="entry name" value="Protein_kinase_ATP_BS"/>
</dbReference>
<feature type="compositionally biased region" description="Basic and acidic residues" evidence="21">
    <location>
        <begin position="993"/>
        <end position="1004"/>
    </location>
</feature>
<dbReference type="Gene3D" id="3.30.200.20">
    <property type="entry name" value="Phosphorylase Kinase, domain 1"/>
    <property type="match status" value="1"/>
</dbReference>
<dbReference type="InterPro" id="IPR020859">
    <property type="entry name" value="ROC"/>
</dbReference>
<feature type="compositionally biased region" description="Low complexity" evidence="21">
    <location>
        <begin position="1433"/>
        <end position="1444"/>
    </location>
</feature>
<feature type="region of interest" description="Disordered" evidence="21">
    <location>
        <begin position="1300"/>
        <end position="1380"/>
    </location>
</feature>
<evidence type="ECO:0000256" key="17">
    <source>
        <dbReference type="ARBA" id="ARBA00044767"/>
    </source>
</evidence>
<evidence type="ECO:0000256" key="4">
    <source>
        <dbReference type="ARBA" id="ARBA00012513"/>
    </source>
</evidence>
<feature type="region of interest" description="Disordered" evidence="21">
    <location>
        <begin position="1842"/>
        <end position="1864"/>
    </location>
</feature>
<evidence type="ECO:0000256" key="15">
    <source>
        <dbReference type="ARBA" id="ARBA00023273"/>
    </source>
</evidence>
<gene>
    <name evidence="26" type="primary">LOC118409135</name>
</gene>